<dbReference type="EMBL" id="UYJE01001687">
    <property type="protein sequence ID" value="VDI04211.1"/>
    <property type="molecule type" value="Genomic_DNA"/>
</dbReference>
<keyword evidence="3" id="KW-1185">Reference proteome</keyword>
<evidence type="ECO:0000313" key="3">
    <source>
        <dbReference type="Proteomes" id="UP000596742"/>
    </source>
</evidence>
<evidence type="ECO:0000313" key="2">
    <source>
        <dbReference type="EMBL" id="VDI04211.1"/>
    </source>
</evidence>
<proteinExistence type="predicted"/>
<dbReference type="Proteomes" id="UP000596742">
    <property type="component" value="Unassembled WGS sequence"/>
</dbReference>
<organism evidence="2 3">
    <name type="scientific">Mytilus galloprovincialis</name>
    <name type="common">Mediterranean mussel</name>
    <dbReference type="NCBI Taxonomy" id="29158"/>
    <lineage>
        <taxon>Eukaryota</taxon>
        <taxon>Metazoa</taxon>
        <taxon>Spiralia</taxon>
        <taxon>Lophotrochozoa</taxon>
        <taxon>Mollusca</taxon>
        <taxon>Bivalvia</taxon>
        <taxon>Autobranchia</taxon>
        <taxon>Pteriomorphia</taxon>
        <taxon>Mytilida</taxon>
        <taxon>Mytiloidea</taxon>
        <taxon>Mytilidae</taxon>
        <taxon>Mytilinae</taxon>
        <taxon>Mytilus</taxon>
    </lineage>
</organism>
<accession>A0A8B6CGH3</accession>
<feature type="compositionally biased region" description="Basic and acidic residues" evidence="1">
    <location>
        <begin position="235"/>
        <end position="246"/>
    </location>
</feature>
<comment type="caution">
    <text evidence="2">The sequence shown here is derived from an EMBL/GenBank/DDBJ whole genome shotgun (WGS) entry which is preliminary data.</text>
</comment>
<sequence>MAEINSYSDAVSQPAYHKHTCTNFYPIHEGLEELRSVKPVFILETDLFGNTELQQKDFLQHEEVYKSIGSEVPRFQMKGLQRVKGMWRIYLAQELARDHLLTRGVSIRNKLLTVYDKNPRIPVAEQRPEYLRIRVSNIPLSAEDGMIFSFFQSNGVVVTSYFRERVKNKWRNDRLPIWRQNLFCRTIERHTTQIHKDKQVQCQNILQRPNLHKCTYYLSKMPEKGTQTGQMPKRLASDNEANKTDDQSDSSESESGEETDIGDHVDHSETPPSQSILLPTEAITAATTAISKVVTEIDPDSQEKKTRKKKNKDKQKKQAKS</sequence>
<feature type="compositionally biased region" description="Acidic residues" evidence="1">
    <location>
        <begin position="247"/>
        <end position="260"/>
    </location>
</feature>
<protein>
    <submittedName>
        <fullName evidence="2">Uncharacterized protein</fullName>
    </submittedName>
</protein>
<name>A0A8B6CGH3_MYTGA</name>
<feature type="compositionally biased region" description="Basic residues" evidence="1">
    <location>
        <begin position="305"/>
        <end position="321"/>
    </location>
</feature>
<evidence type="ECO:0000256" key="1">
    <source>
        <dbReference type="SAM" id="MobiDB-lite"/>
    </source>
</evidence>
<feature type="region of interest" description="Disordered" evidence="1">
    <location>
        <begin position="294"/>
        <end position="321"/>
    </location>
</feature>
<reference evidence="2" key="1">
    <citation type="submission" date="2018-11" db="EMBL/GenBank/DDBJ databases">
        <authorList>
            <person name="Alioto T."/>
            <person name="Alioto T."/>
        </authorList>
    </citation>
    <scope>NUCLEOTIDE SEQUENCE</scope>
</reference>
<feature type="region of interest" description="Disordered" evidence="1">
    <location>
        <begin position="223"/>
        <end position="282"/>
    </location>
</feature>
<dbReference type="AlphaFoldDB" id="A0A8B6CGH3"/>
<dbReference type="OrthoDB" id="3863715at2759"/>
<gene>
    <name evidence="2" type="ORF">MGAL_10B035223</name>
</gene>